<evidence type="ECO:0008006" key="3">
    <source>
        <dbReference type="Google" id="ProtNLM"/>
    </source>
</evidence>
<gene>
    <name evidence="1" type="ORF">CFP71_22180</name>
</gene>
<keyword evidence="2" id="KW-1185">Reference proteome</keyword>
<proteinExistence type="predicted"/>
<reference evidence="1 2" key="1">
    <citation type="submission" date="2017-07" db="EMBL/GenBank/DDBJ databases">
        <title>Amycolatopsis thailandensis Genome sequencing and assembly.</title>
        <authorList>
            <person name="Kaur N."/>
            <person name="Mayilraj S."/>
        </authorList>
    </citation>
    <scope>NUCLEOTIDE SEQUENCE [LARGE SCALE GENOMIC DNA]</scope>
    <source>
        <strain evidence="1 2">JCM 16380</strain>
    </source>
</reference>
<accession>A0A229S2W5</accession>
<dbReference type="EMBL" id="NMQT01000077">
    <property type="protein sequence ID" value="OXM53230.1"/>
    <property type="molecule type" value="Genomic_DNA"/>
</dbReference>
<comment type="caution">
    <text evidence="1">The sequence shown here is derived from an EMBL/GenBank/DDBJ whole genome shotgun (WGS) entry which is preliminary data.</text>
</comment>
<evidence type="ECO:0000313" key="2">
    <source>
        <dbReference type="Proteomes" id="UP000215223"/>
    </source>
</evidence>
<dbReference type="NCBIfam" id="NF033532">
    <property type="entry name" value="lone7para_assoc"/>
    <property type="match status" value="1"/>
</dbReference>
<protein>
    <recommendedName>
        <fullName evidence="3">Type VII secretion system-associated protein</fullName>
    </recommendedName>
</protein>
<name>A0A229S2W5_9PSEU</name>
<dbReference type="InterPro" id="IPR047659">
    <property type="entry name" value="T7SS_assoc"/>
</dbReference>
<dbReference type="AlphaFoldDB" id="A0A229S2W5"/>
<evidence type="ECO:0000313" key="1">
    <source>
        <dbReference type="EMBL" id="OXM53230.1"/>
    </source>
</evidence>
<dbReference type="Proteomes" id="UP000215223">
    <property type="component" value="Unassembled WGS sequence"/>
</dbReference>
<sequence length="195" mass="20639">MTGKQDTAPTLVELFDGGEVKLLLDPAWAAENEDDAEPPPDAIMGGWAVTADGMWTRFRSNPDYRPRSADAPLDPVDAVLRAMARGTGEDLTDDLTTTLFDTVFGVAVDEENVALVRSAPDGVSSVLATTAYGHRGLLDVPGWVEVTLPQLAAALPETGVDVLLNPGSPAAMRVRADVIRATAESPDGVLDTEKR</sequence>
<organism evidence="1 2">
    <name type="scientific">Amycolatopsis thailandensis</name>
    <dbReference type="NCBI Taxonomy" id="589330"/>
    <lineage>
        <taxon>Bacteria</taxon>
        <taxon>Bacillati</taxon>
        <taxon>Actinomycetota</taxon>
        <taxon>Actinomycetes</taxon>
        <taxon>Pseudonocardiales</taxon>
        <taxon>Pseudonocardiaceae</taxon>
        <taxon>Amycolatopsis</taxon>
    </lineage>
</organism>
<dbReference type="OrthoDB" id="3373807at2"/>
<dbReference type="RefSeq" id="WP_093935866.1">
    <property type="nucleotide sequence ID" value="NZ_NMQT01000077.1"/>
</dbReference>